<dbReference type="AlphaFoldDB" id="A0A5J4TH04"/>
<accession>A0A5J4TH04</accession>
<sequence>MLSLSSTERLKSGQYIPSSLGGKNLLWENPSLEKLQSHVEEIRSLPILFPPEFQFINIFGSGTPTIQNLVLFDTFNGENPDKH</sequence>
<dbReference type="EMBL" id="SNRW01032341">
    <property type="protein sequence ID" value="KAA6356831.1"/>
    <property type="molecule type" value="Genomic_DNA"/>
</dbReference>
<reference evidence="1 2" key="1">
    <citation type="submission" date="2019-03" db="EMBL/GenBank/DDBJ databases">
        <title>Single cell metagenomics reveals metabolic interactions within the superorganism composed of flagellate Streblomastix strix and complex community of Bacteroidetes bacteria on its surface.</title>
        <authorList>
            <person name="Treitli S.C."/>
            <person name="Kolisko M."/>
            <person name="Husnik F."/>
            <person name="Keeling P."/>
            <person name="Hampl V."/>
        </authorList>
    </citation>
    <scope>NUCLEOTIDE SEQUENCE [LARGE SCALE GENOMIC DNA]</scope>
    <source>
        <strain evidence="1">ST1C</strain>
    </source>
</reference>
<gene>
    <name evidence="1" type="ORF">EZS28_047642</name>
</gene>
<dbReference type="Proteomes" id="UP000324800">
    <property type="component" value="Unassembled WGS sequence"/>
</dbReference>
<evidence type="ECO:0000313" key="2">
    <source>
        <dbReference type="Proteomes" id="UP000324800"/>
    </source>
</evidence>
<evidence type="ECO:0000313" key="1">
    <source>
        <dbReference type="EMBL" id="KAA6356831.1"/>
    </source>
</evidence>
<proteinExistence type="predicted"/>
<comment type="caution">
    <text evidence="1">The sequence shown here is derived from an EMBL/GenBank/DDBJ whole genome shotgun (WGS) entry which is preliminary data.</text>
</comment>
<protein>
    <submittedName>
        <fullName evidence="1">Uncharacterized protein</fullName>
    </submittedName>
</protein>
<name>A0A5J4TH04_9EUKA</name>
<organism evidence="1 2">
    <name type="scientific">Streblomastix strix</name>
    <dbReference type="NCBI Taxonomy" id="222440"/>
    <lineage>
        <taxon>Eukaryota</taxon>
        <taxon>Metamonada</taxon>
        <taxon>Preaxostyla</taxon>
        <taxon>Oxymonadida</taxon>
        <taxon>Streblomastigidae</taxon>
        <taxon>Streblomastix</taxon>
    </lineage>
</organism>
<feature type="non-terminal residue" evidence="1">
    <location>
        <position position="83"/>
    </location>
</feature>